<evidence type="ECO:0000256" key="4">
    <source>
        <dbReference type="SAM" id="SignalP"/>
    </source>
</evidence>
<evidence type="ECO:0000313" key="5">
    <source>
        <dbReference type="EMBL" id="QHN69045.1"/>
    </source>
</evidence>
<dbReference type="GO" id="GO:0042048">
    <property type="term" value="P:olfactory behavior"/>
    <property type="evidence" value="ECO:0007669"/>
    <property type="project" value="TreeGrafter"/>
</dbReference>
<comment type="subcellular location">
    <subcellularLocation>
        <location evidence="1">Secreted</location>
    </subcellularLocation>
</comment>
<evidence type="ECO:0000256" key="2">
    <source>
        <dbReference type="ARBA" id="ARBA00008098"/>
    </source>
</evidence>
<dbReference type="AlphaFoldDB" id="A0A857N9P5"/>
<dbReference type="SMART" id="SM00708">
    <property type="entry name" value="PhBP"/>
    <property type="match status" value="1"/>
</dbReference>
<dbReference type="Pfam" id="PF01395">
    <property type="entry name" value="PBP_GOBP"/>
    <property type="match status" value="1"/>
</dbReference>
<dbReference type="PANTHER" id="PTHR21364:SF2">
    <property type="entry name" value="GENERAL ODORANT-BINDING PROTEIN 19A"/>
    <property type="match status" value="1"/>
</dbReference>
<dbReference type="InterPro" id="IPR006170">
    <property type="entry name" value="PBP/GOBP"/>
</dbReference>
<dbReference type="InterPro" id="IPR036728">
    <property type="entry name" value="PBP_GOBP_sf"/>
</dbReference>
<evidence type="ECO:0000256" key="3">
    <source>
        <dbReference type="ARBA" id="ARBA00022525"/>
    </source>
</evidence>
<dbReference type="FunFam" id="1.10.238.20:FF:000001">
    <property type="entry name" value="General odorant-binding protein lush"/>
    <property type="match status" value="1"/>
</dbReference>
<dbReference type="Gene3D" id="1.10.238.20">
    <property type="entry name" value="Pheromone/general odorant binding protein domain"/>
    <property type="match status" value="1"/>
</dbReference>
<keyword evidence="3" id="KW-0964">Secreted</keyword>
<name>A0A857N9P5_9HYME</name>
<protein>
    <submittedName>
        <fullName evidence="5">Odorant binding protein 4</fullName>
    </submittedName>
</protein>
<comment type="similarity">
    <text evidence="2">Belongs to the PBP/GOBP family.</text>
</comment>
<dbReference type="SUPFAM" id="SSF47565">
    <property type="entry name" value="Insect pheromone/odorant-binding proteins"/>
    <property type="match status" value="1"/>
</dbReference>
<accession>A0A857N9P5</accession>
<reference evidence="5" key="1">
    <citation type="submission" date="2019-01" db="EMBL/GenBank/DDBJ databases">
        <title>Antennal transcriptome analysis and expression profiles of odorant binding proteins in two woodwasps, Sirex noctilio and S. nitobei (Hymenoptera: Siricidae).</title>
        <authorList>
            <person name="Guo B."/>
            <person name="Lu P."/>
        </authorList>
    </citation>
    <scope>NUCLEOTIDE SEQUENCE</scope>
</reference>
<dbReference type="GO" id="GO:0005549">
    <property type="term" value="F:odorant binding"/>
    <property type="evidence" value="ECO:0007669"/>
    <property type="project" value="InterPro"/>
</dbReference>
<keyword evidence="4" id="KW-0732">Signal</keyword>
<dbReference type="EMBL" id="MK425754">
    <property type="protein sequence ID" value="QHN69045.1"/>
    <property type="molecule type" value="mRNA"/>
</dbReference>
<feature type="chain" id="PRO_5032888338" evidence="4">
    <location>
        <begin position="21"/>
        <end position="141"/>
    </location>
</feature>
<organism evidence="5">
    <name type="scientific">Sirex noctilio</name>
    <dbReference type="NCBI Taxonomy" id="36765"/>
    <lineage>
        <taxon>Eukaryota</taxon>
        <taxon>Metazoa</taxon>
        <taxon>Ecdysozoa</taxon>
        <taxon>Arthropoda</taxon>
        <taxon>Hexapoda</taxon>
        <taxon>Insecta</taxon>
        <taxon>Pterygota</taxon>
        <taxon>Neoptera</taxon>
        <taxon>Endopterygota</taxon>
        <taxon>Hymenoptera</taxon>
        <taxon>Siricoidea</taxon>
        <taxon>Siricidae</taxon>
        <taxon>Sirex</taxon>
    </lineage>
</organism>
<evidence type="ECO:0000256" key="1">
    <source>
        <dbReference type="ARBA" id="ARBA00004613"/>
    </source>
</evidence>
<sequence length="141" mass="16423">MIERLILLACIFVLWSTVECAMTKEQLDSMVKALRKTCQSKTEVDTAILDGMRRGEFPEDPKFQCYLKCLLKTSRAIRDDKLDLNMMLKQADIMIADEFQERTKSAMRKCTAETSSSDMCVAAYQFFKCFWETDSEMFIFM</sequence>
<dbReference type="GO" id="GO:0035275">
    <property type="term" value="F:dibutyl phthalate binding"/>
    <property type="evidence" value="ECO:0007669"/>
    <property type="project" value="TreeGrafter"/>
</dbReference>
<proteinExistence type="evidence at transcript level"/>
<dbReference type="CDD" id="cd23992">
    <property type="entry name" value="PBP_GOBP"/>
    <property type="match status" value="1"/>
</dbReference>
<feature type="signal peptide" evidence="4">
    <location>
        <begin position="1"/>
        <end position="20"/>
    </location>
</feature>
<dbReference type="GO" id="GO:0005576">
    <property type="term" value="C:extracellular region"/>
    <property type="evidence" value="ECO:0007669"/>
    <property type="project" value="UniProtKB-SubCell"/>
</dbReference>
<dbReference type="GO" id="GO:0007608">
    <property type="term" value="P:sensory perception of smell"/>
    <property type="evidence" value="ECO:0007669"/>
    <property type="project" value="TreeGrafter"/>
</dbReference>
<dbReference type="PANTHER" id="PTHR21364">
    <property type="entry name" value="GENERAL ODORANT-BINDING PROTEIN 19A"/>
    <property type="match status" value="1"/>
</dbReference>